<protein>
    <submittedName>
        <fullName evidence="12">D-alanyl-D-alanine carboxypeptidase</fullName>
        <ecNumber evidence="12">3.4.16.4</ecNumber>
    </submittedName>
</protein>
<evidence type="ECO:0000256" key="9">
    <source>
        <dbReference type="RuleBase" id="RU004016"/>
    </source>
</evidence>
<evidence type="ECO:0000256" key="10">
    <source>
        <dbReference type="SAM" id="SignalP"/>
    </source>
</evidence>
<dbReference type="Pfam" id="PF00768">
    <property type="entry name" value="Peptidase_S11"/>
    <property type="match status" value="1"/>
</dbReference>
<feature type="active site" description="Acyl-ester intermediate" evidence="7">
    <location>
        <position position="79"/>
    </location>
</feature>
<dbReference type="AlphaFoldDB" id="A0A6J4VKU6"/>
<dbReference type="Gene3D" id="3.40.710.10">
    <property type="entry name" value="DD-peptidase/beta-lactamase superfamily"/>
    <property type="match status" value="1"/>
</dbReference>
<feature type="domain" description="Peptidase S11 D-alanyl-D-alanine carboxypeptidase A N-terminal" evidence="11">
    <location>
        <begin position="46"/>
        <end position="280"/>
    </location>
</feature>
<dbReference type="EC" id="3.4.16.4" evidence="12"/>
<keyword evidence="5" id="KW-0573">Peptidoglycan synthesis</keyword>
<dbReference type="PANTHER" id="PTHR21581:SF6">
    <property type="entry name" value="TRAFFICKING PROTEIN PARTICLE COMPLEX SUBUNIT 12"/>
    <property type="match status" value="1"/>
</dbReference>
<dbReference type="EMBL" id="CADCWF010000343">
    <property type="protein sequence ID" value="CAA9580854.1"/>
    <property type="molecule type" value="Genomic_DNA"/>
</dbReference>
<evidence type="ECO:0000313" key="12">
    <source>
        <dbReference type="EMBL" id="CAA9580854.1"/>
    </source>
</evidence>
<organism evidence="12">
    <name type="scientific">uncultured Thermomicrobiales bacterium</name>
    <dbReference type="NCBI Taxonomy" id="1645740"/>
    <lineage>
        <taxon>Bacteria</taxon>
        <taxon>Pseudomonadati</taxon>
        <taxon>Thermomicrobiota</taxon>
        <taxon>Thermomicrobia</taxon>
        <taxon>Thermomicrobiales</taxon>
        <taxon>environmental samples</taxon>
    </lineage>
</organism>
<dbReference type="PRINTS" id="PR00725">
    <property type="entry name" value="DADACBPTASE1"/>
</dbReference>
<reference evidence="12" key="1">
    <citation type="submission" date="2020-02" db="EMBL/GenBank/DDBJ databases">
        <authorList>
            <person name="Meier V. D."/>
        </authorList>
    </citation>
    <scope>NUCLEOTIDE SEQUENCE</scope>
    <source>
        <strain evidence="12">AVDCRST_MAG59</strain>
    </source>
</reference>
<sequence>MPEIVAKVSWGRVRKAVTAFYWVLALALVSASPAMASPRSGFEPPTPPQLSAASVYVYDATAKVPLFAKDADAQRAPASLTKIVTALVVVEHAALDETVTIQPEDIVDETQSRAELVEGDTLSVRDLLVGLLVPSGNDAALALARHVGSELAVAENADPVNRFVAEMNRLVADRGLTNTRFSNPSGIDGDQHVASARDLALLTAEAIENPTLAEIMGTASATLPSSVNPDGYLVNTTHDMVLDGSAVAGKTGTTDQAGGCLVTVTLQGENRIVAVILGADLTYADDGSFSSPARYADTRDLIAVLPERYDWVDPSAAEAVPGLPEELSAWGASLNGSGRVPVPRGRAGELGYRLVLGAPAEPGAPVGTVLFLLGSEVLTEQPVVQAGFATTATGDVMALHQLALAA</sequence>
<feature type="binding site" evidence="8">
    <location>
        <position position="250"/>
    </location>
    <ligand>
        <name>substrate</name>
    </ligand>
</feature>
<dbReference type="GO" id="GO:0006508">
    <property type="term" value="P:proteolysis"/>
    <property type="evidence" value="ECO:0007669"/>
    <property type="project" value="InterPro"/>
</dbReference>
<keyword evidence="4" id="KW-0133">Cell shape</keyword>
<comment type="similarity">
    <text evidence="1 9">Belongs to the peptidase S11 family.</text>
</comment>
<evidence type="ECO:0000256" key="6">
    <source>
        <dbReference type="ARBA" id="ARBA00023316"/>
    </source>
</evidence>
<evidence type="ECO:0000256" key="3">
    <source>
        <dbReference type="ARBA" id="ARBA00022801"/>
    </source>
</evidence>
<evidence type="ECO:0000259" key="11">
    <source>
        <dbReference type="Pfam" id="PF00768"/>
    </source>
</evidence>
<gene>
    <name evidence="12" type="ORF">AVDCRST_MAG59-4768</name>
</gene>
<dbReference type="GO" id="GO:0071555">
    <property type="term" value="P:cell wall organization"/>
    <property type="evidence" value="ECO:0007669"/>
    <property type="project" value="UniProtKB-KW"/>
</dbReference>
<feature type="active site" evidence="7">
    <location>
        <position position="135"/>
    </location>
</feature>
<evidence type="ECO:0000256" key="4">
    <source>
        <dbReference type="ARBA" id="ARBA00022960"/>
    </source>
</evidence>
<feature type="chain" id="PRO_5027034241" evidence="10">
    <location>
        <begin position="37"/>
        <end position="406"/>
    </location>
</feature>
<dbReference type="SUPFAM" id="SSF56601">
    <property type="entry name" value="beta-lactamase/transpeptidase-like"/>
    <property type="match status" value="1"/>
</dbReference>
<evidence type="ECO:0000256" key="5">
    <source>
        <dbReference type="ARBA" id="ARBA00022984"/>
    </source>
</evidence>
<dbReference type="GO" id="GO:0009002">
    <property type="term" value="F:serine-type D-Ala-D-Ala carboxypeptidase activity"/>
    <property type="evidence" value="ECO:0007669"/>
    <property type="project" value="UniProtKB-EC"/>
</dbReference>
<evidence type="ECO:0000256" key="8">
    <source>
        <dbReference type="PIRSR" id="PIRSR618044-2"/>
    </source>
</evidence>
<evidence type="ECO:0000256" key="1">
    <source>
        <dbReference type="ARBA" id="ARBA00007164"/>
    </source>
</evidence>
<keyword evidence="3 12" id="KW-0378">Hydrolase</keyword>
<keyword evidence="2 10" id="KW-0732">Signal</keyword>
<dbReference type="GO" id="GO:0009252">
    <property type="term" value="P:peptidoglycan biosynthetic process"/>
    <property type="evidence" value="ECO:0007669"/>
    <property type="project" value="UniProtKB-KW"/>
</dbReference>
<evidence type="ECO:0000256" key="2">
    <source>
        <dbReference type="ARBA" id="ARBA00022729"/>
    </source>
</evidence>
<accession>A0A6J4VKU6</accession>
<dbReference type="InterPro" id="IPR012338">
    <property type="entry name" value="Beta-lactam/transpept-like"/>
</dbReference>
<evidence type="ECO:0000256" key="7">
    <source>
        <dbReference type="PIRSR" id="PIRSR618044-1"/>
    </source>
</evidence>
<feature type="active site" description="Proton acceptor" evidence="7">
    <location>
        <position position="82"/>
    </location>
</feature>
<dbReference type="InterPro" id="IPR001967">
    <property type="entry name" value="Peptidase_S11_N"/>
</dbReference>
<dbReference type="GO" id="GO:0008360">
    <property type="term" value="P:regulation of cell shape"/>
    <property type="evidence" value="ECO:0007669"/>
    <property type="project" value="UniProtKB-KW"/>
</dbReference>
<keyword evidence="12" id="KW-0121">Carboxypeptidase</keyword>
<keyword evidence="12" id="KW-0645">Protease</keyword>
<feature type="signal peptide" evidence="10">
    <location>
        <begin position="1"/>
        <end position="36"/>
    </location>
</feature>
<dbReference type="InterPro" id="IPR018044">
    <property type="entry name" value="Peptidase_S11"/>
</dbReference>
<dbReference type="PANTHER" id="PTHR21581">
    <property type="entry name" value="D-ALANYL-D-ALANINE CARBOXYPEPTIDASE"/>
    <property type="match status" value="1"/>
</dbReference>
<proteinExistence type="inferred from homology"/>
<name>A0A6J4VKU6_9BACT</name>
<keyword evidence="6" id="KW-0961">Cell wall biogenesis/degradation</keyword>